<evidence type="ECO:0000256" key="2">
    <source>
        <dbReference type="SAM" id="SignalP"/>
    </source>
</evidence>
<feature type="compositionally biased region" description="Low complexity" evidence="1">
    <location>
        <begin position="101"/>
        <end position="150"/>
    </location>
</feature>
<feature type="compositionally biased region" description="Low complexity" evidence="1">
    <location>
        <begin position="444"/>
        <end position="453"/>
    </location>
</feature>
<keyword evidence="2" id="KW-0732">Signal</keyword>
<feature type="compositionally biased region" description="Pro residues" evidence="1">
    <location>
        <begin position="369"/>
        <end position="378"/>
    </location>
</feature>
<organism evidence="3 4">
    <name type="scientific">Ophiobolus disseminans</name>
    <dbReference type="NCBI Taxonomy" id="1469910"/>
    <lineage>
        <taxon>Eukaryota</taxon>
        <taxon>Fungi</taxon>
        <taxon>Dikarya</taxon>
        <taxon>Ascomycota</taxon>
        <taxon>Pezizomycotina</taxon>
        <taxon>Dothideomycetes</taxon>
        <taxon>Pleosporomycetidae</taxon>
        <taxon>Pleosporales</taxon>
        <taxon>Pleosporineae</taxon>
        <taxon>Phaeosphaeriaceae</taxon>
        <taxon>Ophiobolus</taxon>
    </lineage>
</organism>
<feature type="region of interest" description="Disordered" evidence="1">
    <location>
        <begin position="60"/>
        <end position="150"/>
    </location>
</feature>
<feature type="compositionally biased region" description="Basic and acidic residues" evidence="1">
    <location>
        <begin position="454"/>
        <end position="463"/>
    </location>
</feature>
<dbReference type="EMBL" id="MU006220">
    <property type="protein sequence ID" value="KAF2829869.1"/>
    <property type="molecule type" value="Genomic_DNA"/>
</dbReference>
<feature type="compositionally biased region" description="Polar residues" evidence="1">
    <location>
        <begin position="84"/>
        <end position="93"/>
    </location>
</feature>
<feature type="region of interest" description="Disordered" evidence="1">
    <location>
        <begin position="352"/>
        <end position="384"/>
    </location>
</feature>
<accession>A0A6A7AAY0</accession>
<keyword evidence="4" id="KW-1185">Reference proteome</keyword>
<evidence type="ECO:0008006" key="5">
    <source>
        <dbReference type="Google" id="ProtNLM"/>
    </source>
</evidence>
<gene>
    <name evidence="3" type="ORF">CC86DRAFT_367787</name>
</gene>
<proteinExistence type="predicted"/>
<dbReference type="AlphaFoldDB" id="A0A6A7AAY0"/>
<evidence type="ECO:0000256" key="1">
    <source>
        <dbReference type="SAM" id="MobiDB-lite"/>
    </source>
</evidence>
<feature type="signal peptide" evidence="2">
    <location>
        <begin position="1"/>
        <end position="17"/>
    </location>
</feature>
<protein>
    <recommendedName>
        <fullName evidence="5">VWFD domain-containing protein</fullName>
    </recommendedName>
</protein>
<feature type="region of interest" description="Disordered" evidence="1">
    <location>
        <begin position="419"/>
        <end position="477"/>
    </location>
</feature>
<dbReference type="OrthoDB" id="3944128at2759"/>
<reference evidence="3" key="1">
    <citation type="journal article" date="2020" name="Stud. Mycol.">
        <title>101 Dothideomycetes genomes: a test case for predicting lifestyles and emergence of pathogens.</title>
        <authorList>
            <person name="Haridas S."/>
            <person name="Albert R."/>
            <person name="Binder M."/>
            <person name="Bloem J."/>
            <person name="Labutti K."/>
            <person name="Salamov A."/>
            <person name="Andreopoulos B."/>
            <person name="Baker S."/>
            <person name="Barry K."/>
            <person name="Bills G."/>
            <person name="Bluhm B."/>
            <person name="Cannon C."/>
            <person name="Castanera R."/>
            <person name="Culley D."/>
            <person name="Daum C."/>
            <person name="Ezra D."/>
            <person name="Gonzalez J."/>
            <person name="Henrissat B."/>
            <person name="Kuo A."/>
            <person name="Liang C."/>
            <person name="Lipzen A."/>
            <person name="Lutzoni F."/>
            <person name="Magnuson J."/>
            <person name="Mondo S."/>
            <person name="Nolan M."/>
            <person name="Ohm R."/>
            <person name="Pangilinan J."/>
            <person name="Park H.-J."/>
            <person name="Ramirez L."/>
            <person name="Alfaro M."/>
            <person name="Sun H."/>
            <person name="Tritt A."/>
            <person name="Yoshinaga Y."/>
            <person name="Zwiers L.-H."/>
            <person name="Turgeon B."/>
            <person name="Goodwin S."/>
            <person name="Spatafora J."/>
            <person name="Crous P."/>
            <person name="Grigoriev I."/>
        </authorList>
    </citation>
    <scope>NUCLEOTIDE SEQUENCE</scope>
    <source>
        <strain evidence="3">CBS 113818</strain>
    </source>
</reference>
<sequence>MMWKFALLAPFLAAASPASPGDEKNNSTSIAFSSISISTLSAQSTSSLVVPNVYGTTDISSSFSSPRSLSSRSLSRPSSPLLAVTSQTSSSFVKISERSSSEPTSSPPLTTVTLTTSTPSPSSTSLTSPNHGSSTRLPSSSRSSSSNATTSTLCTGCIIQARNPITTFFDKEDIYNRWTSLVVTATVVTSVITYNDTVVTQSRTVNQTKTLVLTDEDTTITHQTPTFHITPANGVVLTLNAGPTYVIWKDIYGGLDRLASGPAASCGATPTQLKNWQPTREEDWNYFIQTYSRNSTAPKNTNTAIPVPSEALQYLKNNLAIHSVFQGSDIATCTFHQTTTVWKTQPALTIVPHPSPALPEPAFTTQRPGAPPPQPPRRSSPAAFPTSVAAYPSAITSTFLSTTYATTVTHVTRAGCLRCQDTVSPPSPTPDDRIHNEPEPTPSNPDNNTNNPSKPEDSPRPNEQRPPNVPVVIGDSTYTVNPARQTSQSDRPSEQYQAPPAIIIGTQILTPGQSTTINGVPVIVPLPTPGDGGPRIVVNGNTINIPTYSSPTGPPIMTIGSNTITANSEGQFLVGTQTLKPGGSAITMAGSTLSLASNGGILVVNGVTRTLQNAPIMTPAPVITVGGRVVSATVIGSNTQFVVGTQTLVPGNAITVDGVTYSLPSGGGKIVVNGVTSSLNSGRGSITIGQQYVTASIKDGTTSYVFAAGQTLTPGGVLTVSGTTFSMPASASGSVVVINGVTSTLRPGSLTTPLALTLNGKTYAATVRSGTTEFVLASGVTLRPGQAVTMSGTTYSLDGQGTALVINGQTSSIRRGPASNNATTTPTSSARSTTVARDVGNFVWSGIGGGGGGSSSTGGGIPAHLGGLDKWVEGIVIGIAGWLLLL</sequence>
<feature type="compositionally biased region" description="Low complexity" evidence="1">
    <location>
        <begin position="60"/>
        <end position="82"/>
    </location>
</feature>
<dbReference type="Proteomes" id="UP000799424">
    <property type="component" value="Unassembled WGS sequence"/>
</dbReference>
<feature type="chain" id="PRO_5025520072" description="VWFD domain-containing protein" evidence="2">
    <location>
        <begin position="18"/>
        <end position="886"/>
    </location>
</feature>
<name>A0A6A7AAY0_9PLEO</name>
<evidence type="ECO:0000313" key="4">
    <source>
        <dbReference type="Proteomes" id="UP000799424"/>
    </source>
</evidence>
<evidence type="ECO:0000313" key="3">
    <source>
        <dbReference type="EMBL" id="KAF2829869.1"/>
    </source>
</evidence>